<dbReference type="AlphaFoldDB" id="A0A2U3PT37"/>
<accession>A0A2U3PT37</accession>
<dbReference type="GO" id="GO:0003677">
    <property type="term" value="F:DNA binding"/>
    <property type="evidence" value="ECO:0007669"/>
    <property type="project" value="InterPro"/>
</dbReference>
<protein>
    <submittedName>
        <fullName evidence="4">Transposase</fullName>
    </submittedName>
</protein>
<feature type="domain" description="Transposase IS116/IS110/IS902 C-terminal" evidence="3">
    <location>
        <begin position="262"/>
        <end position="340"/>
    </location>
</feature>
<dbReference type="Proteomes" id="UP000246085">
    <property type="component" value="Chromosome BRAD3257"/>
</dbReference>
<dbReference type="InterPro" id="IPR047650">
    <property type="entry name" value="Transpos_IS110"/>
</dbReference>
<evidence type="ECO:0000259" key="2">
    <source>
        <dbReference type="Pfam" id="PF01548"/>
    </source>
</evidence>
<dbReference type="Pfam" id="PF01548">
    <property type="entry name" value="DEDD_Tnp_IS110"/>
    <property type="match status" value="1"/>
</dbReference>
<keyword evidence="1" id="KW-0175">Coiled coil</keyword>
<dbReference type="NCBIfam" id="NF033542">
    <property type="entry name" value="transpos_IS110"/>
    <property type="match status" value="1"/>
</dbReference>
<feature type="domain" description="Transposase IS110-like N-terminal" evidence="2">
    <location>
        <begin position="42"/>
        <end position="182"/>
    </location>
</feature>
<dbReference type="InterPro" id="IPR002525">
    <property type="entry name" value="Transp_IS110-like_N"/>
</dbReference>
<organism evidence="4 5">
    <name type="scientific">Bradyrhizobium vignae</name>
    <dbReference type="NCBI Taxonomy" id="1549949"/>
    <lineage>
        <taxon>Bacteria</taxon>
        <taxon>Pseudomonadati</taxon>
        <taxon>Pseudomonadota</taxon>
        <taxon>Alphaproteobacteria</taxon>
        <taxon>Hyphomicrobiales</taxon>
        <taxon>Nitrobacteraceae</taxon>
        <taxon>Bradyrhizobium</taxon>
    </lineage>
</organism>
<feature type="coiled-coil region" evidence="1">
    <location>
        <begin position="213"/>
        <end position="240"/>
    </location>
</feature>
<dbReference type="KEGG" id="bvz:BRAD3257_1145"/>
<dbReference type="Pfam" id="PF02371">
    <property type="entry name" value="Transposase_20"/>
    <property type="match status" value="1"/>
</dbReference>
<dbReference type="PANTHER" id="PTHR33055">
    <property type="entry name" value="TRANSPOSASE FOR INSERTION SEQUENCE ELEMENT IS1111A"/>
    <property type="match status" value="1"/>
</dbReference>
<proteinExistence type="predicted"/>
<evidence type="ECO:0000313" key="4">
    <source>
        <dbReference type="EMBL" id="SPP92284.1"/>
    </source>
</evidence>
<name>A0A2U3PT37_9BRAD</name>
<dbReference type="RefSeq" id="WP_122406387.1">
    <property type="nucleotide sequence ID" value="NZ_LS398110.1"/>
</dbReference>
<dbReference type="EMBL" id="LS398110">
    <property type="protein sequence ID" value="SPP92284.1"/>
    <property type="molecule type" value="Genomic_DNA"/>
</dbReference>
<evidence type="ECO:0000313" key="5">
    <source>
        <dbReference type="Proteomes" id="UP000246085"/>
    </source>
</evidence>
<dbReference type="GO" id="GO:0004803">
    <property type="term" value="F:transposase activity"/>
    <property type="evidence" value="ECO:0007669"/>
    <property type="project" value="InterPro"/>
</dbReference>
<reference evidence="4 5" key="1">
    <citation type="submission" date="2018-03" db="EMBL/GenBank/DDBJ databases">
        <authorList>
            <person name="Gully D."/>
        </authorList>
    </citation>
    <scope>NUCLEOTIDE SEQUENCE [LARGE SCALE GENOMIC DNA]</scope>
    <source>
        <strain evidence="4">ORS3257</strain>
    </source>
</reference>
<dbReference type="InterPro" id="IPR003346">
    <property type="entry name" value="Transposase_20"/>
</dbReference>
<dbReference type="PANTHER" id="PTHR33055:SF3">
    <property type="entry name" value="PUTATIVE TRANSPOSASE FOR IS117-RELATED"/>
    <property type="match status" value="1"/>
</dbReference>
<evidence type="ECO:0000256" key="1">
    <source>
        <dbReference type="SAM" id="Coils"/>
    </source>
</evidence>
<evidence type="ECO:0000259" key="3">
    <source>
        <dbReference type="Pfam" id="PF02371"/>
    </source>
</evidence>
<dbReference type="GO" id="GO:0006313">
    <property type="term" value="P:DNA transposition"/>
    <property type="evidence" value="ECO:0007669"/>
    <property type="project" value="InterPro"/>
</dbReference>
<sequence>MLLDHPSDGLAAIRTQFGAIFVSLELSRSTWLVTSLSPCKGEKMSKRSMKAGELSELLKLFAELKRKAQARTGESYPLITIQEAGLDGFWLHRALQQEGIESHVVDPASIATPRRRRRAKTDRLDGETLLRTLLAYKRGEVRVCAMVVAPSPAEEDRRRLCRERETLIAERIEHVNRIKGLLFAQGIFDYAPLRRDRRKRLEALRTGDGRALLAHLKAQISRELDRLELLLDQITAVEREQDALLAASKAAGEKTVSNPVAMLLELKSLGPNFTAVLWSEAFYRQFANRRQIASYAGLAATPWRSGGIEREQGVSKAGNPRLRTTMIQLAWLWVRHQPQSALTQWFKVHSQRGRKRAIVALARKLLVALWKYVTAGVVIEGAEIKAAA</sequence>
<gene>
    <name evidence="4" type="ORF">BRAD3257_1145</name>
</gene>